<dbReference type="SUPFAM" id="SSF46689">
    <property type="entry name" value="Homeodomain-like"/>
    <property type="match status" value="2"/>
</dbReference>
<proteinExistence type="predicted"/>
<dbReference type="Gene3D" id="1.10.10.60">
    <property type="entry name" value="Homeodomain-like"/>
    <property type="match status" value="2"/>
</dbReference>
<dbReference type="PROSITE" id="PS01124">
    <property type="entry name" value="HTH_ARAC_FAMILY_2"/>
    <property type="match status" value="1"/>
</dbReference>
<dbReference type="RefSeq" id="WP_258389216.1">
    <property type="nucleotide sequence ID" value="NZ_CP091430.1"/>
</dbReference>
<dbReference type="SMART" id="SM00871">
    <property type="entry name" value="AraC_E_bind"/>
    <property type="match status" value="2"/>
</dbReference>
<dbReference type="InterPro" id="IPR018062">
    <property type="entry name" value="HTH_AraC-typ_CS"/>
</dbReference>
<dbReference type="InterPro" id="IPR050959">
    <property type="entry name" value="MarA-like"/>
</dbReference>
<organism evidence="5 6">
    <name type="scientific">Paenibacillus spongiae</name>
    <dbReference type="NCBI Taxonomy" id="2909671"/>
    <lineage>
        <taxon>Bacteria</taxon>
        <taxon>Bacillati</taxon>
        <taxon>Bacillota</taxon>
        <taxon>Bacilli</taxon>
        <taxon>Bacillales</taxon>
        <taxon>Paenibacillaceae</taxon>
        <taxon>Paenibacillus</taxon>
    </lineage>
</organism>
<evidence type="ECO:0000313" key="5">
    <source>
        <dbReference type="EMBL" id="UVI33163.1"/>
    </source>
</evidence>
<keyword evidence="6" id="KW-1185">Reference proteome</keyword>
<dbReference type="InterPro" id="IPR029442">
    <property type="entry name" value="GyrI-like"/>
</dbReference>
<evidence type="ECO:0000313" key="6">
    <source>
        <dbReference type="Proteomes" id="UP001057877"/>
    </source>
</evidence>
<dbReference type="PRINTS" id="PR00032">
    <property type="entry name" value="HTHARAC"/>
</dbReference>
<gene>
    <name evidence="5" type="ORF">L1F29_15555</name>
</gene>
<evidence type="ECO:0000256" key="3">
    <source>
        <dbReference type="ARBA" id="ARBA00023163"/>
    </source>
</evidence>
<dbReference type="InterPro" id="IPR018060">
    <property type="entry name" value="HTH_AraC"/>
</dbReference>
<name>A0ABY5SLP0_9BACL</name>
<keyword evidence="3" id="KW-0804">Transcription</keyword>
<dbReference type="InterPro" id="IPR011256">
    <property type="entry name" value="Reg_factor_effector_dom_sf"/>
</dbReference>
<keyword evidence="1" id="KW-0805">Transcription regulation</keyword>
<accession>A0ABY5SLP0</accession>
<dbReference type="InterPro" id="IPR020449">
    <property type="entry name" value="Tscrpt_reg_AraC-type_HTH"/>
</dbReference>
<feature type="domain" description="HTH araC/xylS-type" evidence="4">
    <location>
        <begin position="8"/>
        <end position="106"/>
    </location>
</feature>
<evidence type="ECO:0000256" key="1">
    <source>
        <dbReference type="ARBA" id="ARBA00023015"/>
    </source>
</evidence>
<dbReference type="Pfam" id="PF12833">
    <property type="entry name" value="HTH_18"/>
    <property type="match status" value="1"/>
</dbReference>
<evidence type="ECO:0000259" key="4">
    <source>
        <dbReference type="PROSITE" id="PS01124"/>
    </source>
</evidence>
<protein>
    <submittedName>
        <fullName evidence="5">AraC family transcriptional regulator</fullName>
    </submittedName>
</protein>
<evidence type="ECO:0000256" key="2">
    <source>
        <dbReference type="ARBA" id="ARBA00023125"/>
    </source>
</evidence>
<dbReference type="PANTHER" id="PTHR47504">
    <property type="entry name" value="RIGHT ORIGIN-BINDING PROTEIN"/>
    <property type="match status" value="1"/>
</dbReference>
<dbReference type="SUPFAM" id="SSF55136">
    <property type="entry name" value="Probable bacterial effector-binding domain"/>
    <property type="match status" value="1"/>
</dbReference>
<dbReference type="Pfam" id="PF06445">
    <property type="entry name" value="GyrI-like"/>
    <property type="match status" value="1"/>
</dbReference>
<dbReference type="PANTHER" id="PTHR47504:SF5">
    <property type="entry name" value="RIGHT ORIGIN-BINDING PROTEIN"/>
    <property type="match status" value="1"/>
</dbReference>
<keyword evidence="2" id="KW-0238">DNA-binding</keyword>
<dbReference type="PROSITE" id="PS00041">
    <property type="entry name" value="HTH_ARAC_FAMILY_1"/>
    <property type="match status" value="1"/>
</dbReference>
<reference evidence="5" key="1">
    <citation type="submission" date="2022-01" db="EMBL/GenBank/DDBJ databases">
        <title>Paenibacillus spongiae sp. nov., isolated from marine sponge.</title>
        <authorList>
            <person name="Li Z."/>
            <person name="Zhang M."/>
        </authorList>
    </citation>
    <scope>NUCLEOTIDE SEQUENCE</scope>
    <source>
        <strain evidence="5">PHS-Z3</strain>
    </source>
</reference>
<dbReference type="SMART" id="SM00342">
    <property type="entry name" value="HTH_ARAC"/>
    <property type="match status" value="1"/>
</dbReference>
<sequence>MHYRQRIQHVLEYIETNLYEELSSAKLAGIAGFSKSHFLKVFEALAGYTIMSYIRNRRLHMAAAEINRGVKRIADIAYDHGFESHDVFGRAFKRAYGITPESYRKRQFVLPDFHKINLETEDSEEMIDAVEASAFVTIPEMKLIGIERRIEEGSLSPAELWPYYFENWEALFKDIAKLRIEPEKDIDYALTVDRDEEGFTYFIGIEVSSVDYIPEGAAARIIPKTKYAKFTAVGPVHESIARTYGYIYKHWFPQSDYQLQLSAGPIIEYYDMRCATHIGIPPERHEMDIYIPIEPVITEAKEVVELPPYKAAYYKATGAAGNKWKQVKKEAFDVMIEWTSARASGIDAAILPIRTWNNGGVADKDFYYEVFMDVTGLDLPASGDERVQMIEMAGGLYMVTPTLHRTLEPTGRAAWNWFESSHEYACVHCEGFEEFLIVDDKVTLETMIRIHIRAERRSVPGSVDSPSAAVPTR</sequence>
<dbReference type="Gene3D" id="3.20.80.10">
    <property type="entry name" value="Regulatory factor, effector binding domain"/>
    <property type="match status" value="2"/>
</dbReference>
<dbReference type="InterPro" id="IPR009057">
    <property type="entry name" value="Homeodomain-like_sf"/>
</dbReference>
<dbReference type="Proteomes" id="UP001057877">
    <property type="component" value="Chromosome"/>
</dbReference>
<dbReference type="InterPro" id="IPR010499">
    <property type="entry name" value="AraC_E-bd"/>
</dbReference>
<dbReference type="EMBL" id="CP091430">
    <property type="protein sequence ID" value="UVI33163.1"/>
    <property type="molecule type" value="Genomic_DNA"/>
</dbReference>